<sequence length="94" mass="10595">MRPTSSTKPPDCYPAVDLDAAEGTARHRSVRHRSEQITAGQTAFGQSHWDLLPAGRSLQQREFVAVNLSRELHPTDNVSLVLRWLNSSFLVWLL</sequence>
<proteinExistence type="predicted"/>
<dbReference type="EMBL" id="SDMP01000012">
    <property type="protein sequence ID" value="RYR25897.1"/>
    <property type="molecule type" value="Genomic_DNA"/>
</dbReference>
<dbReference type="EMBL" id="SDMP01000012">
    <property type="protein sequence ID" value="RYR25896.1"/>
    <property type="molecule type" value="Genomic_DNA"/>
</dbReference>
<reference evidence="1 2" key="1">
    <citation type="submission" date="2019-01" db="EMBL/GenBank/DDBJ databases">
        <title>Sequencing of cultivated peanut Arachis hypogaea provides insights into genome evolution and oil improvement.</title>
        <authorList>
            <person name="Chen X."/>
        </authorList>
    </citation>
    <scope>NUCLEOTIDE SEQUENCE [LARGE SCALE GENOMIC DNA]</scope>
    <source>
        <strain evidence="2">cv. Fuhuasheng</strain>
        <strain evidence="1">GDAAS-fuhuasheng2018</strain>
        <tissue evidence="1">Leaves</tissue>
    </source>
</reference>
<evidence type="ECO:0000313" key="1">
    <source>
        <dbReference type="EMBL" id="RYR25897.1"/>
    </source>
</evidence>
<dbReference type="AlphaFoldDB" id="A0A445AHH2"/>
<organism evidence="1 2">
    <name type="scientific">Arachis hypogaea</name>
    <name type="common">Peanut</name>
    <dbReference type="NCBI Taxonomy" id="3818"/>
    <lineage>
        <taxon>Eukaryota</taxon>
        <taxon>Viridiplantae</taxon>
        <taxon>Streptophyta</taxon>
        <taxon>Embryophyta</taxon>
        <taxon>Tracheophyta</taxon>
        <taxon>Spermatophyta</taxon>
        <taxon>Magnoliopsida</taxon>
        <taxon>eudicotyledons</taxon>
        <taxon>Gunneridae</taxon>
        <taxon>Pentapetalae</taxon>
        <taxon>rosids</taxon>
        <taxon>fabids</taxon>
        <taxon>Fabales</taxon>
        <taxon>Fabaceae</taxon>
        <taxon>Papilionoideae</taxon>
        <taxon>50 kb inversion clade</taxon>
        <taxon>dalbergioids sensu lato</taxon>
        <taxon>Dalbergieae</taxon>
        <taxon>Pterocarpus clade</taxon>
        <taxon>Arachis</taxon>
    </lineage>
</organism>
<comment type="caution">
    <text evidence="1">The sequence shown here is derived from an EMBL/GenBank/DDBJ whole genome shotgun (WGS) entry which is preliminary data.</text>
</comment>
<evidence type="ECO:0000313" key="2">
    <source>
        <dbReference type="Proteomes" id="UP000289738"/>
    </source>
</evidence>
<gene>
    <name evidence="1" type="ORF">Ahy_B02g059924</name>
</gene>
<name>A0A445AHH2_ARAHY</name>
<protein>
    <submittedName>
        <fullName evidence="1">Uncharacterized protein</fullName>
    </submittedName>
</protein>
<dbReference type="Proteomes" id="UP000289738">
    <property type="component" value="Chromosome B02"/>
</dbReference>
<keyword evidence="2" id="KW-1185">Reference proteome</keyword>
<accession>A0A445AHH2</accession>